<name>H0QUS6_9ACTN</name>
<evidence type="ECO:0000256" key="5">
    <source>
        <dbReference type="ARBA" id="ARBA00022692"/>
    </source>
</evidence>
<sequence length="224" mass="23132">MWVIGASYGAAAHAIGLAWWQILLMACVVLAGSSEFVLISVVASGGVPIVGALAGLLVNARNISYGLSAGRYLPRGWRGLASAHFVNDETAVYAAPHSDVGTARRAFYMCGIGVAASWPLGALTGSLIGQVIAPETLGLDAAFPALLFALAIPALRNRETRWAAIFGGLVAIATAGFVTAGLPVVLALLGIPLGWVITRRHITSDDRGTDEDAELGGDKILVSK</sequence>
<dbReference type="Pfam" id="PF03591">
    <property type="entry name" value="AzlC"/>
    <property type="match status" value="1"/>
</dbReference>
<dbReference type="STRING" id="1077974.GOEFS_006_00300"/>
<dbReference type="PANTHER" id="PTHR34979">
    <property type="entry name" value="INNER MEMBRANE PROTEIN YGAZ"/>
    <property type="match status" value="1"/>
</dbReference>
<dbReference type="EMBL" id="BAEH01000006">
    <property type="protein sequence ID" value="GAB16577.1"/>
    <property type="molecule type" value="Genomic_DNA"/>
</dbReference>
<accession>H0QUS6</accession>
<evidence type="ECO:0000256" key="2">
    <source>
        <dbReference type="ARBA" id="ARBA00010735"/>
    </source>
</evidence>
<dbReference type="GO" id="GO:0005886">
    <property type="term" value="C:plasma membrane"/>
    <property type="evidence" value="ECO:0007669"/>
    <property type="project" value="UniProtKB-SubCell"/>
</dbReference>
<gene>
    <name evidence="9" type="ORF">GOEFS_006_00300</name>
</gene>
<evidence type="ECO:0008006" key="11">
    <source>
        <dbReference type="Google" id="ProtNLM"/>
    </source>
</evidence>
<feature type="transmembrane region" description="Helical" evidence="8">
    <location>
        <begin position="162"/>
        <end position="195"/>
    </location>
</feature>
<keyword evidence="6 8" id="KW-1133">Transmembrane helix</keyword>
<keyword evidence="10" id="KW-1185">Reference proteome</keyword>
<feature type="transmembrane region" description="Helical" evidence="8">
    <location>
        <begin position="12"/>
        <end position="31"/>
    </location>
</feature>
<evidence type="ECO:0000256" key="6">
    <source>
        <dbReference type="ARBA" id="ARBA00022989"/>
    </source>
</evidence>
<keyword evidence="7 8" id="KW-0472">Membrane</keyword>
<organism evidence="9 10">
    <name type="scientific">Gordonia effusa NBRC 100432</name>
    <dbReference type="NCBI Taxonomy" id="1077974"/>
    <lineage>
        <taxon>Bacteria</taxon>
        <taxon>Bacillati</taxon>
        <taxon>Actinomycetota</taxon>
        <taxon>Actinomycetes</taxon>
        <taxon>Mycobacteriales</taxon>
        <taxon>Gordoniaceae</taxon>
        <taxon>Gordonia</taxon>
    </lineage>
</organism>
<comment type="similarity">
    <text evidence="2">Belongs to the AzlC family.</text>
</comment>
<evidence type="ECO:0000256" key="8">
    <source>
        <dbReference type="SAM" id="Phobius"/>
    </source>
</evidence>
<keyword evidence="5 8" id="KW-0812">Transmembrane</keyword>
<feature type="transmembrane region" description="Helical" evidence="8">
    <location>
        <begin position="37"/>
        <end position="58"/>
    </location>
</feature>
<keyword evidence="3" id="KW-0813">Transport</keyword>
<evidence type="ECO:0000256" key="7">
    <source>
        <dbReference type="ARBA" id="ARBA00023136"/>
    </source>
</evidence>
<comment type="caution">
    <text evidence="9">The sequence shown here is derived from an EMBL/GenBank/DDBJ whole genome shotgun (WGS) entry which is preliminary data.</text>
</comment>
<evidence type="ECO:0000256" key="3">
    <source>
        <dbReference type="ARBA" id="ARBA00022448"/>
    </source>
</evidence>
<feature type="transmembrane region" description="Helical" evidence="8">
    <location>
        <begin position="106"/>
        <end position="131"/>
    </location>
</feature>
<evidence type="ECO:0000256" key="1">
    <source>
        <dbReference type="ARBA" id="ARBA00004651"/>
    </source>
</evidence>
<dbReference type="AlphaFoldDB" id="H0QUS6"/>
<evidence type="ECO:0000256" key="4">
    <source>
        <dbReference type="ARBA" id="ARBA00022475"/>
    </source>
</evidence>
<dbReference type="Proteomes" id="UP000035034">
    <property type="component" value="Unassembled WGS sequence"/>
</dbReference>
<dbReference type="PANTHER" id="PTHR34979:SF1">
    <property type="entry name" value="INNER MEMBRANE PROTEIN YGAZ"/>
    <property type="match status" value="1"/>
</dbReference>
<evidence type="ECO:0000313" key="10">
    <source>
        <dbReference type="Proteomes" id="UP000035034"/>
    </source>
</evidence>
<reference evidence="9 10" key="1">
    <citation type="submission" date="2011-12" db="EMBL/GenBank/DDBJ databases">
        <title>Whole genome shotgun sequence of Gordonia effusa NBRC 100432.</title>
        <authorList>
            <person name="Yoshida I."/>
            <person name="Takarada H."/>
            <person name="Hosoyama A."/>
            <person name="Tsuchikane K."/>
            <person name="Katsumata H."/>
            <person name="Yamazaki S."/>
            <person name="Fujita N."/>
        </authorList>
    </citation>
    <scope>NUCLEOTIDE SEQUENCE [LARGE SCALE GENOMIC DNA]</scope>
    <source>
        <strain evidence="9 10">NBRC 100432</strain>
    </source>
</reference>
<comment type="subcellular location">
    <subcellularLocation>
        <location evidence="1">Cell membrane</location>
        <topology evidence="1">Multi-pass membrane protein</topology>
    </subcellularLocation>
</comment>
<feature type="transmembrane region" description="Helical" evidence="8">
    <location>
        <begin position="137"/>
        <end position="155"/>
    </location>
</feature>
<dbReference type="eggNOG" id="COG1296">
    <property type="taxonomic scope" value="Bacteria"/>
</dbReference>
<evidence type="ECO:0000313" key="9">
    <source>
        <dbReference type="EMBL" id="GAB16577.1"/>
    </source>
</evidence>
<dbReference type="InterPro" id="IPR011606">
    <property type="entry name" value="Brnchd-chn_aa_trnsp_permease"/>
</dbReference>
<keyword evidence="4" id="KW-1003">Cell membrane</keyword>
<proteinExistence type="inferred from homology"/>
<dbReference type="GO" id="GO:1903785">
    <property type="term" value="P:L-valine transmembrane transport"/>
    <property type="evidence" value="ECO:0007669"/>
    <property type="project" value="TreeGrafter"/>
</dbReference>
<protein>
    <recommendedName>
        <fullName evidence="11">AzlC family protein</fullName>
    </recommendedName>
</protein>